<dbReference type="RefSeq" id="WP_378175807.1">
    <property type="nucleotide sequence ID" value="NZ_JBHTCR010000003.1"/>
</dbReference>
<organism evidence="2 3">
    <name type="scientific">Chryseobacterium zhengzhouense</name>
    <dbReference type="NCBI Taxonomy" id="1636086"/>
    <lineage>
        <taxon>Bacteria</taxon>
        <taxon>Pseudomonadati</taxon>
        <taxon>Bacteroidota</taxon>
        <taxon>Flavobacteriia</taxon>
        <taxon>Flavobacteriales</taxon>
        <taxon>Weeksellaceae</taxon>
        <taxon>Chryseobacterium group</taxon>
        <taxon>Chryseobacterium</taxon>
    </lineage>
</organism>
<dbReference type="Pfam" id="PF03544">
    <property type="entry name" value="TonB_C"/>
    <property type="match status" value="1"/>
</dbReference>
<dbReference type="Proteomes" id="UP001596550">
    <property type="component" value="Unassembled WGS sequence"/>
</dbReference>
<evidence type="ECO:0000313" key="3">
    <source>
        <dbReference type="Proteomes" id="UP001596550"/>
    </source>
</evidence>
<proteinExistence type="predicted"/>
<comment type="caution">
    <text evidence="2">The sequence shown here is derived from an EMBL/GenBank/DDBJ whole genome shotgun (WGS) entry which is preliminary data.</text>
</comment>
<dbReference type="InterPro" id="IPR037682">
    <property type="entry name" value="TonB_C"/>
</dbReference>
<protein>
    <submittedName>
        <fullName evidence="2">Energy transducer TonB</fullName>
    </submittedName>
</protein>
<gene>
    <name evidence="2" type="ORF">ACFQO9_06900</name>
</gene>
<dbReference type="SUPFAM" id="SSF74653">
    <property type="entry name" value="TolA/TonB C-terminal domain"/>
    <property type="match status" value="1"/>
</dbReference>
<keyword evidence="3" id="KW-1185">Reference proteome</keyword>
<evidence type="ECO:0000259" key="1">
    <source>
        <dbReference type="Pfam" id="PF03544"/>
    </source>
</evidence>
<accession>A0ABW2LV31</accession>
<dbReference type="Gene3D" id="3.30.1150.10">
    <property type="match status" value="1"/>
</dbReference>
<sequence length="146" mass="16496">MKKIIAIISLVFNGFIFGQVTSSPVPPPIEKEHKNVQADVNKVYEQPDEMPYFPEGILAFRTKFQNAIILDSFQSENGDSTLKGFISFVIERDGSMTDVKVTGSNEKFNAEVKKAVRSIKEKWNPGKIKGENVRTRYRIPLTMKIG</sequence>
<reference evidence="3" key="1">
    <citation type="journal article" date="2019" name="Int. J. Syst. Evol. Microbiol.">
        <title>The Global Catalogue of Microorganisms (GCM) 10K type strain sequencing project: providing services to taxonomists for standard genome sequencing and annotation.</title>
        <authorList>
            <consortium name="The Broad Institute Genomics Platform"/>
            <consortium name="The Broad Institute Genome Sequencing Center for Infectious Disease"/>
            <person name="Wu L."/>
            <person name="Ma J."/>
        </authorList>
    </citation>
    <scope>NUCLEOTIDE SEQUENCE [LARGE SCALE GENOMIC DNA]</scope>
    <source>
        <strain evidence="3">CCUG 54781</strain>
    </source>
</reference>
<dbReference type="EMBL" id="JBHTCR010000003">
    <property type="protein sequence ID" value="MFC7346432.1"/>
    <property type="molecule type" value="Genomic_DNA"/>
</dbReference>
<evidence type="ECO:0000313" key="2">
    <source>
        <dbReference type="EMBL" id="MFC7346432.1"/>
    </source>
</evidence>
<feature type="domain" description="TonB C-terminal" evidence="1">
    <location>
        <begin position="86"/>
        <end position="141"/>
    </location>
</feature>
<name>A0ABW2LV31_9FLAO</name>